<evidence type="ECO:0000259" key="3">
    <source>
        <dbReference type="PROSITE" id="PS51186"/>
    </source>
</evidence>
<gene>
    <name evidence="4" type="ORF">UFOPK1639_00084</name>
</gene>
<accession>A0A6J6D2Q7</accession>
<dbReference type="Pfam" id="PF00583">
    <property type="entry name" value="Acetyltransf_1"/>
    <property type="match status" value="1"/>
</dbReference>
<dbReference type="GO" id="GO:0016747">
    <property type="term" value="F:acyltransferase activity, transferring groups other than amino-acyl groups"/>
    <property type="evidence" value="ECO:0007669"/>
    <property type="project" value="InterPro"/>
</dbReference>
<dbReference type="InterPro" id="IPR016181">
    <property type="entry name" value="Acyl_CoA_acyltransferase"/>
</dbReference>
<feature type="domain" description="N-acetyltransferase" evidence="3">
    <location>
        <begin position="22"/>
        <end position="185"/>
    </location>
</feature>
<dbReference type="SUPFAM" id="SSF55729">
    <property type="entry name" value="Acyl-CoA N-acyltransferases (Nat)"/>
    <property type="match status" value="1"/>
</dbReference>
<dbReference type="AlphaFoldDB" id="A0A6J6D2Q7"/>
<evidence type="ECO:0000313" key="4">
    <source>
        <dbReference type="EMBL" id="CAB4556068.1"/>
    </source>
</evidence>
<dbReference type="Gene3D" id="3.40.630.30">
    <property type="match status" value="1"/>
</dbReference>
<dbReference type="EMBL" id="CAEZTH010000004">
    <property type="protein sequence ID" value="CAB4556068.1"/>
    <property type="molecule type" value="Genomic_DNA"/>
</dbReference>
<keyword evidence="2" id="KW-0012">Acyltransferase</keyword>
<evidence type="ECO:0000256" key="2">
    <source>
        <dbReference type="ARBA" id="ARBA00023315"/>
    </source>
</evidence>
<dbReference type="PANTHER" id="PTHR43072">
    <property type="entry name" value="N-ACETYLTRANSFERASE"/>
    <property type="match status" value="1"/>
</dbReference>
<name>A0A6J6D2Q7_9ZZZZ</name>
<dbReference type="PROSITE" id="PS51186">
    <property type="entry name" value="GNAT"/>
    <property type="match status" value="1"/>
</dbReference>
<reference evidence="4" key="1">
    <citation type="submission" date="2020-05" db="EMBL/GenBank/DDBJ databases">
        <authorList>
            <person name="Chiriac C."/>
            <person name="Salcher M."/>
            <person name="Ghai R."/>
            <person name="Kavagutti S V."/>
        </authorList>
    </citation>
    <scope>NUCLEOTIDE SEQUENCE</scope>
</reference>
<dbReference type="PANTHER" id="PTHR43072:SF23">
    <property type="entry name" value="UPF0039 PROTEIN C11D3.02C"/>
    <property type="match status" value="1"/>
</dbReference>
<organism evidence="4">
    <name type="scientific">freshwater metagenome</name>
    <dbReference type="NCBI Taxonomy" id="449393"/>
    <lineage>
        <taxon>unclassified sequences</taxon>
        <taxon>metagenomes</taxon>
        <taxon>ecological metagenomes</taxon>
    </lineage>
</organism>
<dbReference type="InterPro" id="IPR000182">
    <property type="entry name" value="GNAT_dom"/>
</dbReference>
<protein>
    <submittedName>
        <fullName evidence="4">Unannotated protein</fullName>
    </submittedName>
</protein>
<keyword evidence="1" id="KW-0808">Transferase</keyword>
<evidence type="ECO:0000256" key="1">
    <source>
        <dbReference type="ARBA" id="ARBA00022679"/>
    </source>
</evidence>
<sequence>MAKKFMGGFFSSRRKASLTSSANIREASAADCAEICEIYNFYITGTVITFDEQPMDPSFWEEKLRHVKDLNLPFIVATSDSGELLGFAYLAPWRQKSAYRRTVENTIYLKHTAVGQGIGPSLLSELLRLGKEAGIKEVVAVISDSEADTSIRMHKQFGFKKVGQLPGVGNKFNRWLGVILMQKSL</sequence>
<proteinExistence type="predicted"/>